<dbReference type="Proteomes" id="UP000789860">
    <property type="component" value="Unassembled WGS sequence"/>
</dbReference>
<feature type="non-terminal residue" evidence="1">
    <location>
        <position position="108"/>
    </location>
</feature>
<name>A0ACA9PXI2_9GLOM</name>
<keyword evidence="2" id="KW-1185">Reference proteome</keyword>
<feature type="non-terminal residue" evidence="1">
    <location>
        <position position="1"/>
    </location>
</feature>
<evidence type="ECO:0000313" key="2">
    <source>
        <dbReference type="Proteomes" id="UP000789860"/>
    </source>
</evidence>
<comment type="caution">
    <text evidence="1">The sequence shown here is derived from an EMBL/GenBank/DDBJ whole genome shotgun (WGS) entry which is preliminary data.</text>
</comment>
<organism evidence="1 2">
    <name type="scientific">Scutellospora calospora</name>
    <dbReference type="NCBI Taxonomy" id="85575"/>
    <lineage>
        <taxon>Eukaryota</taxon>
        <taxon>Fungi</taxon>
        <taxon>Fungi incertae sedis</taxon>
        <taxon>Mucoromycota</taxon>
        <taxon>Glomeromycotina</taxon>
        <taxon>Glomeromycetes</taxon>
        <taxon>Diversisporales</taxon>
        <taxon>Gigasporaceae</taxon>
        <taxon>Scutellospora</taxon>
    </lineage>
</organism>
<sequence length="108" mass="12885">QWGYHSVSLSVKKHDQETNEWNQIGETKNLNILKDVDSKYFIDFKLLKNEDLIIFTANGIYIWTANSEEKISLLYYWRNHKISESSKSTHEAIIRLLDFLRDEFESSR</sequence>
<proteinExistence type="predicted"/>
<gene>
    <name evidence="1" type="ORF">SCALOS_LOCUS11463</name>
</gene>
<protein>
    <submittedName>
        <fullName evidence="1">10847_t:CDS:1</fullName>
    </submittedName>
</protein>
<accession>A0ACA9PXI2</accession>
<reference evidence="1" key="1">
    <citation type="submission" date="2021-06" db="EMBL/GenBank/DDBJ databases">
        <authorList>
            <person name="Kallberg Y."/>
            <person name="Tangrot J."/>
            <person name="Rosling A."/>
        </authorList>
    </citation>
    <scope>NUCLEOTIDE SEQUENCE</scope>
    <source>
        <strain evidence="1">AU212A</strain>
    </source>
</reference>
<dbReference type="EMBL" id="CAJVPM010050326">
    <property type="protein sequence ID" value="CAG8726869.1"/>
    <property type="molecule type" value="Genomic_DNA"/>
</dbReference>
<evidence type="ECO:0000313" key="1">
    <source>
        <dbReference type="EMBL" id="CAG8726869.1"/>
    </source>
</evidence>